<dbReference type="STRING" id="49390.A0A068VLD6"/>
<dbReference type="SUPFAM" id="SSF81383">
    <property type="entry name" value="F-box domain"/>
    <property type="match status" value="1"/>
</dbReference>
<dbReference type="Pfam" id="PF07734">
    <property type="entry name" value="FBA_1"/>
    <property type="match status" value="1"/>
</dbReference>
<evidence type="ECO:0000313" key="2">
    <source>
        <dbReference type="EMBL" id="CDP21417.1"/>
    </source>
</evidence>
<dbReference type="PANTHER" id="PTHR31672:SF13">
    <property type="entry name" value="F-BOX PROTEIN CPR30-LIKE"/>
    <property type="match status" value="1"/>
</dbReference>
<dbReference type="Pfam" id="PF00646">
    <property type="entry name" value="F-box"/>
    <property type="match status" value="1"/>
</dbReference>
<dbReference type="Gramene" id="CDP21417">
    <property type="protein sequence ID" value="CDP21417"/>
    <property type="gene ID" value="GSCOC_T00006230001"/>
</dbReference>
<dbReference type="CDD" id="cd22157">
    <property type="entry name" value="F-box_AtFBW1-like"/>
    <property type="match status" value="1"/>
</dbReference>
<evidence type="ECO:0000259" key="1">
    <source>
        <dbReference type="PROSITE" id="PS50181"/>
    </source>
</evidence>
<sequence length="393" mass="45048">METTNMEETDQGIDEFLPEETGQFLRHIPEEVISKVLSGLPIKSLCRFKCVCKSWKSLISDPKFSLITSRGRERAIFWDERTPSFYSLDRDLVLEKLPSPLEKIPDCANQECLFLGSCDGLLLFRVSDTVLLWNPSTRCCRRLFNLNLMAKDYVVEASGLCFDESIREYVVILALFGGRRGDRRIVLSASLSTKIHKRICFPYEICYLANSGISVNGNLHWIIQERKGDPQLIIYFDAKASRFSKLPMPKYNVGDSTHIFGLGVLDGCLSMSRFGNIWNQEHANEILIMREYGVEESWTTLCCLPFKVVGGLGWLGWLPPLFYTKKNKEVLVTNGVHVSVFDLRDKSLRDIHLPKLPNFYQCHMYLESLQKVHPLNPDESMGKEKEKLVICKD</sequence>
<dbReference type="InterPro" id="IPR050796">
    <property type="entry name" value="SCF_F-box_component"/>
</dbReference>
<feature type="domain" description="F-box" evidence="1">
    <location>
        <begin position="22"/>
        <end position="70"/>
    </location>
</feature>
<gene>
    <name evidence="2" type="ORF">GSCOC_T00006230001</name>
</gene>
<dbReference type="InterPro" id="IPR006527">
    <property type="entry name" value="F-box-assoc_dom_typ1"/>
</dbReference>
<name>A0A068VLD6_COFCA</name>
<dbReference type="InterPro" id="IPR017451">
    <property type="entry name" value="F-box-assoc_interact_dom"/>
</dbReference>
<dbReference type="SMART" id="SM00256">
    <property type="entry name" value="FBOX"/>
    <property type="match status" value="1"/>
</dbReference>
<protein>
    <submittedName>
        <fullName evidence="2">DH200=94 genomic scaffold, scaffold_3952</fullName>
    </submittedName>
</protein>
<dbReference type="OrthoDB" id="1580541at2759"/>
<proteinExistence type="predicted"/>
<dbReference type="InParanoid" id="A0A068VLD6"/>
<dbReference type="NCBIfam" id="TIGR01640">
    <property type="entry name" value="F_box_assoc_1"/>
    <property type="match status" value="1"/>
</dbReference>
<dbReference type="InterPro" id="IPR036047">
    <property type="entry name" value="F-box-like_dom_sf"/>
</dbReference>
<evidence type="ECO:0000313" key="3">
    <source>
        <dbReference type="Proteomes" id="UP000295252"/>
    </source>
</evidence>
<dbReference type="OMA" id="IFWDERT"/>
<dbReference type="InterPro" id="IPR001810">
    <property type="entry name" value="F-box_dom"/>
</dbReference>
<accession>A0A068VLD6</accession>
<organism evidence="2 3">
    <name type="scientific">Coffea canephora</name>
    <name type="common">Robusta coffee</name>
    <dbReference type="NCBI Taxonomy" id="49390"/>
    <lineage>
        <taxon>Eukaryota</taxon>
        <taxon>Viridiplantae</taxon>
        <taxon>Streptophyta</taxon>
        <taxon>Embryophyta</taxon>
        <taxon>Tracheophyta</taxon>
        <taxon>Spermatophyta</taxon>
        <taxon>Magnoliopsida</taxon>
        <taxon>eudicotyledons</taxon>
        <taxon>Gunneridae</taxon>
        <taxon>Pentapetalae</taxon>
        <taxon>asterids</taxon>
        <taxon>lamiids</taxon>
        <taxon>Gentianales</taxon>
        <taxon>Rubiaceae</taxon>
        <taxon>Ixoroideae</taxon>
        <taxon>Gardenieae complex</taxon>
        <taxon>Bertiereae - Coffeeae clade</taxon>
        <taxon>Coffeeae</taxon>
        <taxon>Coffea</taxon>
    </lineage>
</organism>
<dbReference type="PANTHER" id="PTHR31672">
    <property type="entry name" value="BNACNNG10540D PROTEIN"/>
    <property type="match status" value="1"/>
</dbReference>
<dbReference type="EMBL" id="HG743036">
    <property type="protein sequence ID" value="CDP21417.1"/>
    <property type="molecule type" value="Genomic_DNA"/>
</dbReference>
<reference evidence="3" key="1">
    <citation type="journal article" date="2014" name="Science">
        <title>The coffee genome provides insight into the convergent evolution of caffeine biosynthesis.</title>
        <authorList>
            <person name="Denoeud F."/>
            <person name="Carretero-Paulet L."/>
            <person name="Dereeper A."/>
            <person name="Droc G."/>
            <person name="Guyot R."/>
            <person name="Pietrella M."/>
            <person name="Zheng C."/>
            <person name="Alberti A."/>
            <person name="Anthony F."/>
            <person name="Aprea G."/>
            <person name="Aury J.M."/>
            <person name="Bento P."/>
            <person name="Bernard M."/>
            <person name="Bocs S."/>
            <person name="Campa C."/>
            <person name="Cenci A."/>
            <person name="Combes M.C."/>
            <person name="Crouzillat D."/>
            <person name="Da Silva C."/>
            <person name="Daddiego L."/>
            <person name="De Bellis F."/>
            <person name="Dussert S."/>
            <person name="Garsmeur O."/>
            <person name="Gayraud T."/>
            <person name="Guignon V."/>
            <person name="Jahn K."/>
            <person name="Jamilloux V."/>
            <person name="Joet T."/>
            <person name="Labadie K."/>
            <person name="Lan T."/>
            <person name="Leclercq J."/>
            <person name="Lepelley M."/>
            <person name="Leroy T."/>
            <person name="Li L.T."/>
            <person name="Librado P."/>
            <person name="Lopez L."/>
            <person name="Munoz A."/>
            <person name="Noel B."/>
            <person name="Pallavicini A."/>
            <person name="Perrotta G."/>
            <person name="Poncet V."/>
            <person name="Pot D."/>
            <person name="Priyono X."/>
            <person name="Rigoreau M."/>
            <person name="Rouard M."/>
            <person name="Rozas J."/>
            <person name="Tranchant-Dubreuil C."/>
            <person name="VanBuren R."/>
            <person name="Zhang Q."/>
            <person name="Andrade A.C."/>
            <person name="Argout X."/>
            <person name="Bertrand B."/>
            <person name="de Kochko A."/>
            <person name="Graziosi G."/>
            <person name="Henry R.J."/>
            <person name="Jayarama X."/>
            <person name="Ming R."/>
            <person name="Nagai C."/>
            <person name="Rounsley S."/>
            <person name="Sankoff D."/>
            <person name="Giuliano G."/>
            <person name="Albert V.A."/>
            <person name="Wincker P."/>
            <person name="Lashermes P."/>
        </authorList>
    </citation>
    <scope>NUCLEOTIDE SEQUENCE [LARGE SCALE GENOMIC DNA]</scope>
    <source>
        <strain evidence="3">cv. DH200-94</strain>
    </source>
</reference>
<dbReference type="PhylomeDB" id="A0A068VLD6"/>
<dbReference type="PROSITE" id="PS50181">
    <property type="entry name" value="FBOX"/>
    <property type="match status" value="1"/>
</dbReference>
<dbReference type="AlphaFoldDB" id="A0A068VLD6"/>
<dbReference type="Gene3D" id="1.20.1280.50">
    <property type="match status" value="1"/>
</dbReference>
<dbReference type="Proteomes" id="UP000295252">
    <property type="component" value="Unassembled WGS sequence"/>
</dbReference>
<keyword evidence="3" id="KW-1185">Reference proteome</keyword>